<comment type="caution">
    <text evidence="2">The sequence shown here is derived from an EMBL/GenBank/DDBJ whole genome shotgun (WGS) entry which is preliminary data.</text>
</comment>
<evidence type="ECO:0000313" key="3">
    <source>
        <dbReference type="Proteomes" id="UP001485043"/>
    </source>
</evidence>
<proteinExistence type="predicted"/>
<organism evidence="2 3">
    <name type="scientific">Apatococcus fuscideae</name>
    <dbReference type="NCBI Taxonomy" id="2026836"/>
    <lineage>
        <taxon>Eukaryota</taxon>
        <taxon>Viridiplantae</taxon>
        <taxon>Chlorophyta</taxon>
        <taxon>core chlorophytes</taxon>
        <taxon>Trebouxiophyceae</taxon>
        <taxon>Chlorellales</taxon>
        <taxon>Chlorellaceae</taxon>
        <taxon>Apatococcus</taxon>
    </lineage>
</organism>
<evidence type="ECO:0000313" key="2">
    <source>
        <dbReference type="EMBL" id="KAK9834223.1"/>
    </source>
</evidence>
<dbReference type="Proteomes" id="UP001485043">
    <property type="component" value="Unassembled WGS sequence"/>
</dbReference>
<feature type="non-terminal residue" evidence="2">
    <location>
        <position position="1"/>
    </location>
</feature>
<sequence>VDRAATPSVPSEDDVSDEPSKEECSKAAEASFAASDIADAKAASHTKASKAARAPTGPLLQSSSFRLDRVSQLQAKHEEEEQEDEEPKGGAEAETDHIAIAHLAHSMVDREVLEEVRMILTPDKEKPTVDQP</sequence>
<feature type="region of interest" description="Disordered" evidence="1">
    <location>
        <begin position="1"/>
        <end position="97"/>
    </location>
</feature>
<accession>A0AAW1RKV1</accession>
<dbReference type="EMBL" id="JALJOV010002124">
    <property type="protein sequence ID" value="KAK9834223.1"/>
    <property type="molecule type" value="Genomic_DNA"/>
</dbReference>
<gene>
    <name evidence="2" type="ORF">WJX84_008422</name>
</gene>
<keyword evidence="3" id="KW-1185">Reference proteome</keyword>
<name>A0AAW1RKV1_9CHLO</name>
<protein>
    <submittedName>
        <fullName evidence="2">Uncharacterized protein</fullName>
    </submittedName>
</protein>
<feature type="compositionally biased region" description="Basic and acidic residues" evidence="1">
    <location>
        <begin position="87"/>
        <end position="97"/>
    </location>
</feature>
<feature type="compositionally biased region" description="Low complexity" evidence="1">
    <location>
        <begin position="27"/>
        <end position="54"/>
    </location>
</feature>
<reference evidence="2 3" key="1">
    <citation type="journal article" date="2024" name="Nat. Commun.">
        <title>Phylogenomics reveals the evolutionary origins of lichenization in chlorophyte algae.</title>
        <authorList>
            <person name="Puginier C."/>
            <person name="Libourel C."/>
            <person name="Otte J."/>
            <person name="Skaloud P."/>
            <person name="Haon M."/>
            <person name="Grisel S."/>
            <person name="Petersen M."/>
            <person name="Berrin J.G."/>
            <person name="Delaux P.M."/>
            <person name="Dal Grande F."/>
            <person name="Keller J."/>
        </authorList>
    </citation>
    <scope>NUCLEOTIDE SEQUENCE [LARGE SCALE GENOMIC DNA]</scope>
    <source>
        <strain evidence="2 3">SAG 2523</strain>
    </source>
</reference>
<evidence type="ECO:0000256" key="1">
    <source>
        <dbReference type="SAM" id="MobiDB-lite"/>
    </source>
</evidence>
<dbReference type="AlphaFoldDB" id="A0AAW1RKV1"/>